<accession>A0A8T0EQW7</accession>
<keyword evidence="2" id="KW-1185">Reference proteome</keyword>
<dbReference type="InterPro" id="IPR052789">
    <property type="entry name" value="SSUH2_homolog"/>
</dbReference>
<sequence>MSVDIRRLSLPVIEYLKRPTLYSLRKIDDEPQKCSLPSIPEITEKEIRGRGEGSHDGSDGKFTERRATCEITEPYTGGPWEKDEDGDPPDIYDVPATPPEYFKSYVYHQELPCSTEIFDCEECDGEGSYECPTCFGQGWEFCVYCRGNKWNPLYVDGGDFDCIKCDGSGERTCWDCNGDEDVDCKVCGGAGEMKTYTRLLVIWTSVECWEGTLNKVISTWCFQFIKDQQIAFRNIYNLLRPGGEAAILFEINSSYHVCYEEIMKSPKWNTIFESVAAEYPEICTQNVNAAHYKQLLTEMGFKVVMCTKKQKSFTFSSDDDCIGYALSMFAWHKKVPDERMEEFRSDLLQEFSKYGGRESNGRITIHYSLMNILVKKPS</sequence>
<dbReference type="Proteomes" id="UP000807504">
    <property type="component" value="Unassembled WGS sequence"/>
</dbReference>
<dbReference type="EMBL" id="JABXBU010002072">
    <property type="protein sequence ID" value="KAF8778190.1"/>
    <property type="molecule type" value="Genomic_DNA"/>
</dbReference>
<evidence type="ECO:0000313" key="2">
    <source>
        <dbReference type="Proteomes" id="UP000807504"/>
    </source>
</evidence>
<reference evidence="1" key="1">
    <citation type="journal article" date="2020" name="bioRxiv">
        <title>Chromosome-level reference genome of the European wasp spider Argiope bruennichi: a resource for studies on range expansion and evolutionary adaptation.</title>
        <authorList>
            <person name="Sheffer M.M."/>
            <person name="Hoppe A."/>
            <person name="Krehenwinkel H."/>
            <person name="Uhl G."/>
            <person name="Kuss A.W."/>
            <person name="Jensen L."/>
            <person name="Jensen C."/>
            <person name="Gillespie R.G."/>
            <person name="Hoff K.J."/>
            <person name="Prost S."/>
        </authorList>
    </citation>
    <scope>NUCLEOTIDE SEQUENCE</scope>
</reference>
<dbReference type="PANTHER" id="PTHR48465">
    <property type="entry name" value="PROTEIN SSUH2 HOMOLOG"/>
    <property type="match status" value="1"/>
</dbReference>
<protein>
    <submittedName>
        <fullName evidence="1">Protein SSUH2 like protein</fullName>
    </submittedName>
</protein>
<proteinExistence type="predicted"/>
<dbReference type="PANTHER" id="PTHR48465:SF1">
    <property type="entry name" value="PROTEIN SSUH2 HOMOLOG"/>
    <property type="match status" value="1"/>
</dbReference>
<name>A0A8T0EQW7_ARGBR</name>
<organism evidence="1 2">
    <name type="scientific">Argiope bruennichi</name>
    <name type="common">Wasp spider</name>
    <name type="synonym">Aranea bruennichi</name>
    <dbReference type="NCBI Taxonomy" id="94029"/>
    <lineage>
        <taxon>Eukaryota</taxon>
        <taxon>Metazoa</taxon>
        <taxon>Ecdysozoa</taxon>
        <taxon>Arthropoda</taxon>
        <taxon>Chelicerata</taxon>
        <taxon>Arachnida</taxon>
        <taxon>Araneae</taxon>
        <taxon>Araneomorphae</taxon>
        <taxon>Entelegynae</taxon>
        <taxon>Araneoidea</taxon>
        <taxon>Araneidae</taxon>
        <taxon>Argiope</taxon>
    </lineage>
</organism>
<dbReference type="Gene3D" id="3.40.50.150">
    <property type="entry name" value="Vaccinia Virus protein VP39"/>
    <property type="match status" value="1"/>
</dbReference>
<dbReference type="AlphaFoldDB" id="A0A8T0EQW7"/>
<dbReference type="SUPFAM" id="SSF53335">
    <property type="entry name" value="S-adenosyl-L-methionine-dependent methyltransferases"/>
    <property type="match status" value="1"/>
</dbReference>
<reference evidence="1" key="2">
    <citation type="submission" date="2020-06" db="EMBL/GenBank/DDBJ databases">
        <authorList>
            <person name="Sheffer M."/>
        </authorList>
    </citation>
    <scope>NUCLEOTIDE SEQUENCE</scope>
</reference>
<gene>
    <name evidence="1" type="ORF">HNY73_014935</name>
</gene>
<dbReference type="InterPro" id="IPR029063">
    <property type="entry name" value="SAM-dependent_MTases_sf"/>
</dbReference>
<evidence type="ECO:0000313" key="1">
    <source>
        <dbReference type="EMBL" id="KAF8778190.1"/>
    </source>
</evidence>
<comment type="caution">
    <text evidence="1">The sequence shown here is derived from an EMBL/GenBank/DDBJ whole genome shotgun (WGS) entry which is preliminary data.</text>
</comment>